<evidence type="ECO:0000256" key="1">
    <source>
        <dbReference type="ARBA" id="ARBA00022737"/>
    </source>
</evidence>
<evidence type="ECO:0000313" key="6">
    <source>
        <dbReference type="Proteomes" id="UP000230423"/>
    </source>
</evidence>
<dbReference type="CDD" id="cd00041">
    <property type="entry name" value="CUB"/>
    <property type="match status" value="1"/>
</dbReference>
<dbReference type="PROSITE" id="PS01180">
    <property type="entry name" value="CUB"/>
    <property type="match status" value="2"/>
</dbReference>
<dbReference type="EMBL" id="KZ350800">
    <property type="protein sequence ID" value="PIO63530.1"/>
    <property type="molecule type" value="Genomic_DNA"/>
</dbReference>
<evidence type="ECO:0000256" key="3">
    <source>
        <dbReference type="PROSITE-ProRule" id="PRU00059"/>
    </source>
</evidence>
<organism evidence="5 6">
    <name type="scientific">Teladorsagia circumcincta</name>
    <name type="common">Brown stomach worm</name>
    <name type="synonym">Ostertagia circumcincta</name>
    <dbReference type="NCBI Taxonomy" id="45464"/>
    <lineage>
        <taxon>Eukaryota</taxon>
        <taxon>Metazoa</taxon>
        <taxon>Ecdysozoa</taxon>
        <taxon>Nematoda</taxon>
        <taxon>Chromadorea</taxon>
        <taxon>Rhabditida</taxon>
        <taxon>Rhabditina</taxon>
        <taxon>Rhabditomorpha</taxon>
        <taxon>Strongyloidea</taxon>
        <taxon>Trichostrongylidae</taxon>
        <taxon>Teladorsagia</taxon>
    </lineage>
</organism>
<keyword evidence="6" id="KW-1185">Reference proteome</keyword>
<dbReference type="AlphaFoldDB" id="A0A2G9U205"/>
<dbReference type="Proteomes" id="UP000230423">
    <property type="component" value="Unassembled WGS sequence"/>
</dbReference>
<accession>A0A2G9U205</accession>
<dbReference type="InterPro" id="IPR035914">
    <property type="entry name" value="Sperma_CUB_dom_sf"/>
</dbReference>
<comment type="caution">
    <text evidence="3">Lacks conserved residue(s) required for the propagation of feature annotation.</text>
</comment>
<keyword evidence="1" id="KW-0677">Repeat</keyword>
<feature type="domain" description="CUB" evidence="4">
    <location>
        <begin position="358"/>
        <end position="444"/>
    </location>
</feature>
<protein>
    <recommendedName>
        <fullName evidence="4">CUB domain-containing protein</fullName>
    </recommendedName>
</protein>
<reference evidence="5 6" key="1">
    <citation type="submission" date="2015-09" db="EMBL/GenBank/DDBJ databases">
        <title>Draft genome of the parasitic nematode Teladorsagia circumcincta isolate WARC Sus (inbred).</title>
        <authorList>
            <person name="Mitreva M."/>
        </authorList>
    </citation>
    <scope>NUCLEOTIDE SEQUENCE [LARGE SCALE GENOMIC DNA]</scope>
    <source>
        <strain evidence="5 6">S</strain>
    </source>
</reference>
<evidence type="ECO:0000256" key="2">
    <source>
        <dbReference type="ARBA" id="ARBA00023157"/>
    </source>
</evidence>
<evidence type="ECO:0000313" key="5">
    <source>
        <dbReference type="EMBL" id="PIO63530.1"/>
    </source>
</evidence>
<keyword evidence="2" id="KW-1015">Disulfide bond</keyword>
<evidence type="ECO:0000259" key="4">
    <source>
        <dbReference type="PROSITE" id="PS01180"/>
    </source>
</evidence>
<dbReference type="InterPro" id="IPR000859">
    <property type="entry name" value="CUB_dom"/>
</dbReference>
<dbReference type="Pfam" id="PF00431">
    <property type="entry name" value="CUB"/>
    <property type="match status" value="2"/>
</dbReference>
<name>A0A2G9U205_TELCI</name>
<dbReference type="OrthoDB" id="10009301at2759"/>
<feature type="domain" description="CUB" evidence="4">
    <location>
        <begin position="137"/>
        <end position="192"/>
    </location>
</feature>
<proteinExistence type="predicted"/>
<dbReference type="PANTHER" id="PTHR24251">
    <property type="entry name" value="OVOCHYMASE-RELATED"/>
    <property type="match status" value="1"/>
</dbReference>
<gene>
    <name evidence="5" type="ORF">TELCIR_14869</name>
</gene>
<sequence length="499" mass="56227">MSRPVTIDRRSSDYLRRKQYEVGKNRAFLFGYRRAKGGASICAGAATGIYVRLDEFVSHGISKHRVAEMYFGNSYIDVQIDGGEIQSREVKGPYLVEAAATHEEFRAKNEIRIAFVKGNSLLASKIAIAYSTTIDKCGGEITAREGYISIPDIDGDFDCVWTLRENPGNGGVANTVFSELHRFLSGIPQMECIWSTDWSMEEVVWMKFRYVKPKEIESDEDIVSPVMRILFSRIHGGTTTSHVIQQPLVLIEELYTNFIWIAEGEPDKISINKSMFKIQLAEAIDNPNYNSMSNGRPGSVRVAGFVPPADIYLPFSRLEVSFFAPPRSEFRLTWQSVPKRDGNYTEGEGVNATKVYSCGSVMIPTWEWQELSNPKPSGAATGYENNMHCKWTIERPLMTGLRVKFTLLDLEAVPGCPFDFVSLVPDRDISESSGDDFQYGQKYCRPAQANVTLEYSYNKKCMWSIILASNRRIGYEVLDLDLEKTDQCTQDLLSVVGYA</sequence>
<dbReference type="SUPFAM" id="SSF49854">
    <property type="entry name" value="Spermadhesin, CUB domain"/>
    <property type="match status" value="3"/>
</dbReference>
<dbReference type="Gene3D" id="2.60.120.290">
    <property type="entry name" value="Spermadhesin, CUB domain"/>
    <property type="match status" value="1"/>
</dbReference>